<evidence type="ECO:0000313" key="8">
    <source>
        <dbReference type="WBParaSite" id="DME_0000718901-mRNA-1"/>
    </source>
</evidence>
<dbReference type="EMBL" id="UYYG01000028">
    <property type="protein sequence ID" value="VDN51687.1"/>
    <property type="molecule type" value="Genomic_DNA"/>
</dbReference>
<keyword evidence="7" id="KW-1185">Reference proteome</keyword>
<keyword evidence="3" id="KW-1133">Transmembrane helix</keyword>
<evidence type="ECO:0000313" key="5">
    <source>
        <dbReference type="EMBL" id="VDN51687.1"/>
    </source>
</evidence>
<dbReference type="STRING" id="318479.A0A0N4UHY4"/>
<sequence>MTELVKIHYPQDFEEQHTKDVLRLIGEKCVTQKRHEPHVVLIAGSKARKFTFEIAKILTNITEKGEIDAINCNPAKERYLLDEEIVAALQKPSNTIILNGSDNFLNDIDKLRSDTPLSLHSLCDVDHPLNPSALILLTIDGTNFGMYPGCEQTIYNHLMEEWQSDFMDIDRASPILSRITSHIICLKNG</sequence>
<dbReference type="GO" id="GO:0016020">
    <property type="term" value="C:membrane"/>
    <property type="evidence" value="ECO:0007669"/>
    <property type="project" value="UniProtKB-SubCell"/>
</dbReference>
<organism evidence="6 8">
    <name type="scientific">Dracunculus medinensis</name>
    <name type="common">Guinea worm</name>
    <dbReference type="NCBI Taxonomy" id="318479"/>
    <lineage>
        <taxon>Eukaryota</taxon>
        <taxon>Metazoa</taxon>
        <taxon>Ecdysozoa</taxon>
        <taxon>Nematoda</taxon>
        <taxon>Chromadorea</taxon>
        <taxon>Rhabditida</taxon>
        <taxon>Spirurina</taxon>
        <taxon>Dracunculoidea</taxon>
        <taxon>Dracunculidae</taxon>
        <taxon>Dracunculus</taxon>
    </lineage>
</organism>
<dbReference type="Proteomes" id="UP000038040">
    <property type="component" value="Unplaced"/>
</dbReference>
<evidence type="ECO:0000313" key="7">
    <source>
        <dbReference type="Proteomes" id="UP000274756"/>
    </source>
</evidence>
<evidence type="ECO:0000256" key="3">
    <source>
        <dbReference type="ARBA" id="ARBA00022989"/>
    </source>
</evidence>
<evidence type="ECO:0000313" key="6">
    <source>
        <dbReference type="Proteomes" id="UP000038040"/>
    </source>
</evidence>
<dbReference type="Proteomes" id="UP000274756">
    <property type="component" value="Unassembled WGS sequence"/>
</dbReference>
<protein>
    <submittedName>
        <fullName evidence="8">SAM-dependent MTase TRM10-type domain-containing protein</fullName>
    </submittedName>
</protein>
<proteinExistence type="predicted"/>
<dbReference type="AlphaFoldDB" id="A0A0N4UHY4"/>
<comment type="subcellular location">
    <subcellularLocation>
        <location evidence="1">Membrane</location>
    </subcellularLocation>
</comment>
<gene>
    <name evidence="5" type="ORF">DME_LOCUS1660</name>
</gene>
<keyword evidence="4" id="KW-0472">Membrane</keyword>
<dbReference type="Gene3D" id="3.40.50.12190">
    <property type="match status" value="1"/>
</dbReference>
<keyword evidence="2" id="KW-0812">Transmembrane</keyword>
<dbReference type="WBParaSite" id="DME_0000718901-mRNA-1">
    <property type="protein sequence ID" value="DME_0000718901-mRNA-1"/>
    <property type="gene ID" value="DME_0000718901"/>
</dbReference>
<accession>A0A0N4UHY4</accession>
<reference evidence="8" key="1">
    <citation type="submission" date="2017-02" db="UniProtKB">
        <authorList>
            <consortium name="WormBaseParasite"/>
        </authorList>
    </citation>
    <scope>IDENTIFICATION</scope>
</reference>
<reference evidence="5 7" key="2">
    <citation type="submission" date="2018-11" db="EMBL/GenBank/DDBJ databases">
        <authorList>
            <consortium name="Pathogen Informatics"/>
        </authorList>
    </citation>
    <scope>NUCLEOTIDE SEQUENCE [LARGE SCALE GENOMIC DNA]</scope>
</reference>
<evidence type="ECO:0000256" key="1">
    <source>
        <dbReference type="ARBA" id="ARBA00004370"/>
    </source>
</evidence>
<evidence type="ECO:0000256" key="2">
    <source>
        <dbReference type="ARBA" id="ARBA00022692"/>
    </source>
</evidence>
<dbReference type="OrthoDB" id="5867339at2759"/>
<dbReference type="InterPro" id="IPR038599">
    <property type="entry name" value="LAP1C-like_C_sf"/>
</dbReference>
<evidence type="ECO:0000256" key="4">
    <source>
        <dbReference type="ARBA" id="ARBA00023136"/>
    </source>
</evidence>
<name>A0A0N4UHY4_DRAME</name>